<feature type="compositionally biased region" description="Polar residues" evidence="1">
    <location>
        <begin position="96"/>
        <end position="106"/>
    </location>
</feature>
<reference evidence="3" key="1">
    <citation type="journal article" date="2014" name="Proc. Natl. Acad. Sci. U.S.A.">
        <title>Extensive sampling of basidiomycete genomes demonstrates inadequacy of the white-rot/brown-rot paradigm for wood decay fungi.</title>
        <authorList>
            <person name="Riley R."/>
            <person name="Salamov A.A."/>
            <person name="Brown D.W."/>
            <person name="Nagy L.G."/>
            <person name="Floudas D."/>
            <person name="Held B.W."/>
            <person name="Levasseur A."/>
            <person name="Lombard V."/>
            <person name="Morin E."/>
            <person name="Otillar R."/>
            <person name="Lindquist E.A."/>
            <person name="Sun H."/>
            <person name="LaButti K.M."/>
            <person name="Schmutz J."/>
            <person name="Jabbour D."/>
            <person name="Luo H."/>
            <person name="Baker S.E."/>
            <person name="Pisabarro A.G."/>
            <person name="Walton J.D."/>
            <person name="Blanchette R.A."/>
            <person name="Henrissat B."/>
            <person name="Martin F."/>
            <person name="Cullen D."/>
            <person name="Hibbett D.S."/>
            <person name="Grigoriev I.V."/>
        </authorList>
    </citation>
    <scope>NUCLEOTIDE SEQUENCE [LARGE SCALE GENOMIC DNA]</scope>
    <source>
        <strain evidence="3">CBS 339.88</strain>
    </source>
</reference>
<dbReference type="AlphaFoldDB" id="A0A067SMR2"/>
<accession>A0A067SMR2</accession>
<dbReference type="Proteomes" id="UP000027222">
    <property type="component" value="Unassembled WGS sequence"/>
</dbReference>
<dbReference type="HOGENOM" id="CLU_2223474_0_0_1"/>
<feature type="region of interest" description="Disordered" evidence="1">
    <location>
        <begin position="75"/>
        <end position="106"/>
    </location>
</feature>
<dbReference type="EMBL" id="KL142389">
    <property type="protein sequence ID" value="KDR72230.1"/>
    <property type="molecule type" value="Genomic_DNA"/>
</dbReference>
<proteinExistence type="predicted"/>
<evidence type="ECO:0000313" key="3">
    <source>
        <dbReference type="Proteomes" id="UP000027222"/>
    </source>
</evidence>
<keyword evidence="3" id="KW-1185">Reference proteome</keyword>
<evidence type="ECO:0000313" key="2">
    <source>
        <dbReference type="EMBL" id="KDR72230.1"/>
    </source>
</evidence>
<organism evidence="2 3">
    <name type="scientific">Galerina marginata (strain CBS 339.88)</name>
    <dbReference type="NCBI Taxonomy" id="685588"/>
    <lineage>
        <taxon>Eukaryota</taxon>
        <taxon>Fungi</taxon>
        <taxon>Dikarya</taxon>
        <taxon>Basidiomycota</taxon>
        <taxon>Agaricomycotina</taxon>
        <taxon>Agaricomycetes</taxon>
        <taxon>Agaricomycetidae</taxon>
        <taxon>Agaricales</taxon>
        <taxon>Agaricineae</taxon>
        <taxon>Strophariaceae</taxon>
        <taxon>Galerina</taxon>
    </lineage>
</organism>
<sequence>MPTKKSSRGSAPPPNRRSRTILRGTITRIYHISIIGNIHIHDHSTNVSNVNSNNATETRFERSQVVLEADPAANHLAPEDMGSHLLPRTLGEPVGASSNESIIRGQ</sequence>
<evidence type="ECO:0000256" key="1">
    <source>
        <dbReference type="SAM" id="MobiDB-lite"/>
    </source>
</evidence>
<gene>
    <name evidence="2" type="ORF">GALMADRAFT_143090</name>
</gene>
<name>A0A067SMR2_GALM3</name>
<protein>
    <submittedName>
        <fullName evidence="2">Uncharacterized protein</fullName>
    </submittedName>
</protein>
<feature type="region of interest" description="Disordered" evidence="1">
    <location>
        <begin position="1"/>
        <end position="21"/>
    </location>
</feature>